<dbReference type="AlphaFoldDB" id="A0A346Y4S4"/>
<feature type="region of interest" description="Disordered" evidence="1">
    <location>
        <begin position="72"/>
        <end position="121"/>
    </location>
</feature>
<gene>
    <name evidence="2" type="ORF">DVS28_a4813</name>
</gene>
<name>A0A346Y4S4_9ACTN</name>
<evidence type="ECO:0000313" key="2">
    <source>
        <dbReference type="EMBL" id="AXV09471.1"/>
    </source>
</evidence>
<dbReference type="KEGG" id="euz:DVS28_a4813"/>
<dbReference type="EMBL" id="CP031165">
    <property type="protein sequence ID" value="AXV09471.1"/>
    <property type="molecule type" value="Genomic_DNA"/>
</dbReference>
<sequence>MTTPPLITPIDATGLLWSLALLLADHPDADRHQLARDIGGLFEGILGEGPDRAVVADVVETAAMLLDALDQRHTTDSSSHRRLPIFTGTPETSGECLHPGSPPADPATKPGAARGRRGPTCHCPLSTATARVLGVLGRLWGGRR</sequence>
<evidence type="ECO:0000256" key="1">
    <source>
        <dbReference type="SAM" id="MobiDB-lite"/>
    </source>
</evidence>
<evidence type="ECO:0000313" key="3">
    <source>
        <dbReference type="Proteomes" id="UP000264006"/>
    </source>
</evidence>
<protein>
    <submittedName>
        <fullName evidence="2">Uncharacterized protein</fullName>
    </submittedName>
</protein>
<proteinExistence type="predicted"/>
<organism evidence="2 3">
    <name type="scientific">Euzebya pacifica</name>
    <dbReference type="NCBI Taxonomy" id="1608957"/>
    <lineage>
        <taxon>Bacteria</taxon>
        <taxon>Bacillati</taxon>
        <taxon>Actinomycetota</taxon>
        <taxon>Nitriliruptoria</taxon>
        <taxon>Euzebyales</taxon>
    </lineage>
</organism>
<accession>A0A346Y4S4</accession>
<keyword evidence="3" id="KW-1185">Reference proteome</keyword>
<reference evidence="2 3" key="1">
    <citation type="submission" date="2018-09" db="EMBL/GenBank/DDBJ databases">
        <title>Complete genome sequence of Euzebya sp. DY32-46 isolated from seawater of Pacific Ocean.</title>
        <authorList>
            <person name="Xu L."/>
            <person name="Wu Y.-H."/>
            <person name="Xu X.-W."/>
        </authorList>
    </citation>
    <scope>NUCLEOTIDE SEQUENCE [LARGE SCALE GENOMIC DNA]</scope>
    <source>
        <strain evidence="2 3">DY32-46</strain>
    </source>
</reference>
<dbReference type="Proteomes" id="UP000264006">
    <property type="component" value="Chromosome"/>
</dbReference>
<dbReference type="RefSeq" id="WP_114593648.1">
    <property type="nucleotide sequence ID" value="NZ_CP031165.1"/>
</dbReference>